<dbReference type="Proteomes" id="UP000029392">
    <property type="component" value="Unassembled WGS sequence"/>
</dbReference>
<dbReference type="Gene3D" id="3.40.50.2300">
    <property type="match status" value="1"/>
</dbReference>
<evidence type="ECO:0000256" key="3">
    <source>
        <dbReference type="PROSITE-ProRule" id="PRU00169"/>
    </source>
</evidence>
<dbReference type="SUPFAM" id="SSF46894">
    <property type="entry name" value="C-terminal effector domain of the bipartite response regulators"/>
    <property type="match status" value="1"/>
</dbReference>
<dbReference type="eggNOG" id="COG2197">
    <property type="taxonomic scope" value="Bacteria"/>
</dbReference>
<feature type="modified residue" description="4-aspartylphosphate" evidence="3">
    <location>
        <position position="54"/>
    </location>
</feature>
<dbReference type="OrthoDB" id="9796655at2"/>
<dbReference type="InterPro" id="IPR001789">
    <property type="entry name" value="Sig_transdc_resp-reg_receiver"/>
</dbReference>
<dbReference type="CDD" id="cd17535">
    <property type="entry name" value="REC_NarL-like"/>
    <property type="match status" value="1"/>
</dbReference>
<dbReference type="GO" id="GO:0006355">
    <property type="term" value="P:regulation of DNA-templated transcription"/>
    <property type="evidence" value="ECO:0007669"/>
    <property type="project" value="InterPro"/>
</dbReference>
<evidence type="ECO:0000256" key="2">
    <source>
        <dbReference type="ARBA" id="ARBA00023125"/>
    </source>
</evidence>
<dbReference type="PANTHER" id="PTHR43214">
    <property type="entry name" value="TWO-COMPONENT RESPONSE REGULATOR"/>
    <property type="match status" value="1"/>
</dbReference>
<dbReference type="InterPro" id="IPR000792">
    <property type="entry name" value="Tscrpt_reg_LuxR_C"/>
</dbReference>
<dbReference type="PROSITE" id="PS50043">
    <property type="entry name" value="HTH_LUXR_2"/>
    <property type="match status" value="1"/>
</dbReference>
<dbReference type="CDD" id="cd06170">
    <property type="entry name" value="LuxR_C_like"/>
    <property type="match status" value="1"/>
</dbReference>
<dbReference type="SUPFAM" id="SSF52172">
    <property type="entry name" value="CheY-like"/>
    <property type="match status" value="1"/>
</dbReference>
<keyword evidence="1 3" id="KW-0597">Phosphoprotein</keyword>
<feature type="domain" description="Response regulatory" evidence="5">
    <location>
        <begin position="3"/>
        <end position="120"/>
    </location>
</feature>
<reference evidence="6 7" key="1">
    <citation type="submission" date="2013-09" db="EMBL/GenBank/DDBJ databases">
        <title>Genome sequencing of Arenimonas malthae.</title>
        <authorList>
            <person name="Chen F."/>
            <person name="Wang G."/>
        </authorList>
    </citation>
    <scope>NUCLEOTIDE SEQUENCE [LARGE SCALE GENOMIC DNA]</scope>
    <source>
        <strain evidence="6 7">CC-JY-1</strain>
    </source>
</reference>
<dbReference type="PROSITE" id="PS50110">
    <property type="entry name" value="RESPONSE_REGULATORY"/>
    <property type="match status" value="1"/>
</dbReference>
<proteinExistence type="predicted"/>
<dbReference type="PATRIC" id="fig|1384054.3.peg.561"/>
<dbReference type="Pfam" id="PF00196">
    <property type="entry name" value="GerE"/>
    <property type="match status" value="1"/>
</dbReference>
<accession>A0A091BJP3</accession>
<dbReference type="InterPro" id="IPR011006">
    <property type="entry name" value="CheY-like_superfamily"/>
</dbReference>
<gene>
    <name evidence="6" type="ORF">N790_14135</name>
</gene>
<dbReference type="EMBL" id="AVCH01000039">
    <property type="protein sequence ID" value="KFN51777.1"/>
    <property type="molecule type" value="Genomic_DNA"/>
</dbReference>
<evidence type="ECO:0000256" key="1">
    <source>
        <dbReference type="ARBA" id="ARBA00022553"/>
    </source>
</evidence>
<dbReference type="SMART" id="SM00421">
    <property type="entry name" value="HTH_LUXR"/>
    <property type="match status" value="1"/>
</dbReference>
<dbReference type="PRINTS" id="PR00038">
    <property type="entry name" value="HTHLUXR"/>
</dbReference>
<organism evidence="6 7">
    <name type="scientific">Arenimonas malthae CC-JY-1</name>
    <dbReference type="NCBI Taxonomy" id="1384054"/>
    <lineage>
        <taxon>Bacteria</taxon>
        <taxon>Pseudomonadati</taxon>
        <taxon>Pseudomonadota</taxon>
        <taxon>Gammaproteobacteria</taxon>
        <taxon>Lysobacterales</taxon>
        <taxon>Lysobacteraceae</taxon>
        <taxon>Arenimonas</taxon>
    </lineage>
</organism>
<evidence type="ECO:0000259" key="5">
    <source>
        <dbReference type="PROSITE" id="PS50110"/>
    </source>
</evidence>
<name>A0A091BJP3_9GAMM</name>
<keyword evidence="2" id="KW-0238">DNA-binding</keyword>
<evidence type="ECO:0000313" key="6">
    <source>
        <dbReference type="EMBL" id="KFN51777.1"/>
    </source>
</evidence>
<dbReference type="GO" id="GO:0003677">
    <property type="term" value="F:DNA binding"/>
    <property type="evidence" value="ECO:0007669"/>
    <property type="project" value="UniProtKB-KW"/>
</dbReference>
<dbReference type="InterPro" id="IPR016032">
    <property type="entry name" value="Sig_transdc_resp-reg_C-effctor"/>
</dbReference>
<dbReference type="Pfam" id="PF00072">
    <property type="entry name" value="Response_reg"/>
    <property type="match status" value="1"/>
</dbReference>
<sequence>MHRILLIDDHAIVREGFRRLLEEADGFEVVAEAGTPTEALAAARRHSPDLALVDLSLGTESSGLVLLMQLHETFPKMRCVVLSMHDDPGLVVRALERGAQGYFSKAVAAEELLGGLRRVLAGERVLSSDLSPTSSTPPASTLTARERETLRGLLSNLPPKVVAAALGISDKTLYRHRANLMEKLGARHPGELAHIARERGLLVDPD</sequence>
<dbReference type="SMART" id="SM00448">
    <property type="entry name" value="REC"/>
    <property type="match status" value="1"/>
</dbReference>
<protein>
    <recommendedName>
        <fullName evidence="8">LuxR family transcriptional regulator</fullName>
    </recommendedName>
</protein>
<dbReference type="InterPro" id="IPR039420">
    <property type="entry name" value="WalR-like"/>
</dbReference>
<feature type="domain" description="HTH luxR-type" evidence="4">
    <location>
        <begin position="135"/>
        <end position="200"/>
    </location>
</feature>
<dbReference type="RefSeq" id="WP_043800542.1">
    <property type="nucleotide sequence ID" value="NZ_AVCH01000039.1"/>
</dbReference>
<dbReference type="STRING" id="1384054.N790_14135"/>
<dbReference type="AlphaFoldDB" id="A0A091BJP3"/>
<evidence type="ECO:0008006" key="8">
    <source>
        <dbReference type="Google" id="ProtNLM"/>
    </source>
</evidence>
<dbReference type="GO" id="GO:0000160">
    <property type="term" value="P:phosphorelay signal transduction system"/>
    <property type="evidence" value="ECO:0007669"/>
    <property type="project" value="InterPro"/>
</dbReference>
<comment type="caution">
    <text evidence="6">The sequence shown here is derived from an EMBL/GenBank/DDBJ whole genome shotgun (WGS) entry which is preliminary data.</text>
</comment>
<evidence type="ECO:0000259" key="4">
    <source>
        <dbReference type="PROSITE" id="PS50043"/>
    </source>
</evidence>
<keyword evidence="7" id="KW-1185">Reference proteome</keyword>
<dbReference type="InterPro" id="IPR058245">
    <property type="entry name" value="NreC/VraR/RcsB-like_REC"/>
</dbReference>
<evidence type="ECO:0000313" key="7">
    <source>
        <dbReference type="Proteomes" id="UP000029392"/>
    </source>
</evidence>